<keyword evidence="3" id="KW-0805">Transcription regulation</keyword>
<dbReference type="RefSeq" id="WP_057659571.1">
    <property type="nucleotide sequence ID" value="NZ_LDJL01000012.1"/>
</dbReference>
<dbReference type="Gene3D" id="3.40.50.2300">
    <property type="match status" value="1"/>
</dbReference>
<dbReference type="Gene3D" id="6.10.250.690">
    <property type="match status" value="1"/>
</dbReference>
<keyword evidence="5" id="KW-0804">Transcription</keyword>
<dbReference type="GO" id="GO:0000976">
    <property type="term" value="F:transcription cis-regulatory region binding"/>
    <property type="evidence" value="ECO:0007669"/>
    <property type="project" value="TreeGrafter"/>
</dbReference>
<evidence type="ECO:0000256" key="4">
    <source>
        <dbReference type="ARBA" id="ARBA00023125"/>
    </source>
</evidence>
<evidence type="ECO:0000256" key="2">
    <source>
        <dbReference type="ARBA" id="ARBA00023012"/>
    </source>
</evidence>
<evidence type="ECO:0000256" key="5">
    <source>
        <dbReference type="ARBA" id="ARBA00023163"/>
    </source>
</evidence>
<dbReference type="GO" id="GO:0006355">
    <property type="term" value="P:regulation of DNA-templated transcription"/>
    <property type="evidence" value="ECO:0007669"/>
    <property type="project" value="InterPro"/>
</dbReference>
<dbReference type="SUPFAM" id="SSF52172">
    <property type="entry name" value="CheY-like"/>
    <property type="match status" value="1"/>
</dbReference>
<evidence type="ECO:0000313" key="10">
    <source>
        <dbReference type="EMBL" id="KRG68600.1"/>
    </source>
</evidence>
<evidence type="ECO:0000259" key="8">
    <source>
        <dbReference type="PROSITE" id="PS50110"/>
    </source>
</evidence>
<dbReference type="SUPFAM" id="SSF46894">
    <property type="entry name" value="C-terminal effector domain of the bipartite response regulators"/>
    <property type="match status" value="1"/>
</dbReference>
<dbReference type="FunFam" id="3.40.50.2300:FF:000002">
    <property type="entry name" value="DNA-binding response regulator PhoP"/>
    <property type="match status" value="1"/>
</dbReference>
<keyword evidence="2" id="KW-0902">Two-component regulatory system</keyword>
<dbReference type="InterPro" id="IPR036388">
    <property type="entry name" value="WH-like_DNA-bd_sf"/>
</dbReference>
<dbReference type="SMART" id="SM00448">
    <property type="entry name" value="REC"/>
    <property type="match status" value="1"/>
</dbReference>
<dbReference type="Pfam" id="PF00486">
    <property type="entry name" value="Trans_reg_C"/>
    <property type="match status" value="1"/>
</dbReference>
<proteinExistence type="predicted"/>
<organism evidence="10 11">
    <name type="scientific">Pseudoxanthomonas dokdonensis</name>
    <dbReference type="NCBI Taxonomy" id="344882"/>
    <lineage>
        <taxon>Bacteria</taxon>
        <taxon>Pseudomonadati</taxon>
        <taxon>Pseudomonadota</taxon>
        <taxon>Gammaproteobacteria</taxon>
        <taxon>Lysobacterales</taxon>
        <taxon>Lysobacteraceae</taxon>
        <taxon>Pseudoxanthomonas</taxon>
    </lineage>
</organism>
<comment type="caution">
    <text evidence="10">The sequence shown here is derived from an EMBL/GenBank/DDBJ whole genome shotgun (WGS) entry which is preliminary data.</text>
</comment>
<name>A0A0R0CUK9_9GAMM</name>
<feature type="domain" description="Response regulatory" evidence="8">
    <location>
        <begin position="2"/>
        <end position="116"/>
    </location>
</feature>
<evidence type="ECO:0000256" key="3">
    <source>
        <dbReference type="ARBA" id="ARBA00023015"/>
    </source>
</evidence>
<evidence type="ECO:0000256" key="1">
    <source>
        <dbReference type="ARBA" id="ARBA00022553"/>
    </source>
</evidence>
<dbReference type="Pfam" id="PF00072">
    <property type="entry name" value="Response_reg"/>
    <property type="match status" value="1"/>
</dbReference>
<evidence type="ECO:0000313" key="11">
    <source>
        <dbReference type="Proteomes" id="UP000052052"/>
    </source>
</evidence>
<reference evidence="10 11" key="1">
    <citation type="submission" date="2015-05" db="EMBL/GenBank/DDBJ databases">
        <title>Genome sequencing and analysis of members of genus Stenotrophomonas.</title>
        <authorList>
            <person name="Patil P.P."/>
            <person name="Midha S."/>
            <person name="Patil P.B."/>
        </authorList>
    </citation>
    <scope>NUCLEOTIDE SEQUENCE [LARGE SCALE GENOMIC DNA]</scope>
    <source>
        <strain evidence="10 11">DSM 21858</strain>
    </source>
</reference>
<dbReference type="InterPro" id="IPR001789">
    <property type="entry name" value="Sig_transdc_resp-reg_receiver"/>
</dbReference>
<dbReference type="GO" id="GO:0032993">
    <property type="term" value="C:protein-DNA complex"/>
    <property type="evidence" value="ECO:0007669"/>
    <property type="project" value="TreeGrafter"/>
</dbReference>
<feature type="DNA-binding region" description="OmpR/PhoB-type" evidence="7">
    <location>
        <begin position="124"/>
        <end position="218"/>
    </location>
</feature>
<evidence type="ECO:0000256" key="6">
    <source>
        <dbReference type="PROSITE-ProRule" id="PRU00169"/>
    </source>
</evidence>
<dbReference type="InterPro" id="IPR039420">
    <property type="entry name" value="WalR-like"/>
</dbReference>
<protein>
    <submittedName>
        <fullName evidence="10">Transcriptional regulator</fullName>
    </submittedName>
</protein>
<dbReference type="InterPro" id="IPR001867">
    <property type="entry name" value="OmpR/PhoB-type_DNA-bd"/>
</dbReference>
<dbReference type="SMART" id="SM00862">
    <property type="entry name" value="Trans_reg_C"/>
    <property type="match status" value="1"/>
</dbReference>
<dbReference type="PANTHER" id="PTHR48111:SF67">
    <property type="entry name" value="TRANSCRIPTIONAL REGULATORY PROTEIN TCTD"/>
    <property type="match status" value="1"/>
</dbReference>
<dbReference type="CDD" id="cd00383">
    <property type="entry name" value="trans_reg_C"/>
    <property type="match status" value="1"/>
</dbReference>
<keyword evidence="4 7" id="KW-0238">DNA-binding</keyword>
<dbReference type="PROSITE" id="PS50110">
    <property type="entry name" value="RESPONSE_REGULATORY"/>
    <property type="match status" value="1"/>
</dbReference>
<dbReference type="PROSITE" id="PS51755">
    <property type="entry name" value="OMPR_PHOB"/>
    <property type="match status" value="1"/>
</dbReference>
<dbReference type="EMBL" id="LDJL01000012">
    <property type="protein sequence ID" value="KRG68600.1"/>
    <property type="molecule type" value="Genomic_DNA"/>
</dbReference>
<dbReference type="PATRIC" id="fig|344882.3.peg.870"/>
<keyword evidence="1 6" id="KW-0597">Phosphoprotein</keyword>
<sequence>MRILLVEDDISLGEGIRTALRRAAYSVDWLRDGGSALTAIADGGVDLVLLDLGLPGIDGMDVIRKARQSGHDVPILVLSARERASDRTLGLDAGADDYLGKPFDTSEMLARVRALLRRHGGRATPLLQWGELSMDPATLAVRWQGASVDLPRREFALLRLLMEARGRPISREFAQQRLYGWDEDVASNAVDVHIHALRRKLDPGLIRTLRGVGYALEASAGDRGAGQGQ</sequence>
<dbReference type="GO" id="GO:0005829">
    <property type="term" value="C:cytosol"/>
    <property type="evidence" value="ECO:0007669"/>
    <property type="project" value="TreeGrafter"/>
</dbReference>
<dbReference type="OrthoDB" id="9802426at2"/>
<dbReference type="Proteomes" id="UP000052052">
    <property type="component" value="Unassembled WGS sequence"/>
</dbReference>
<feature type="domain" description="OmpR/PhoB-type" evidence="9">
    <location>
        <begin position="124"/>
        <end position="218"/>
    </location>
</feature>
<gene>
    <name evidence="10" type="ORF">ABB29_12465</name>
</gene>
<dbReference type="STRING" id="344882.ABB29_12465"/>
<accession>A0A0R0CUK9</accession>
<dbReference type="InterPro" id="IPR016032">
    <property type="entry name" value="Sig_transdc_resp-reg_C-effctor"/>
</dbReference>
<keyword evidence="11" id="KW-1185">Reference proteome</keyword>
<evidence type="ECO:0000256" key="7">
    <source>
        <dbReference type="PROSITE-ProRule" id="PRU01091"/>
    </source>
</evidence>
<dbReference type="PANTHER" id="PTHR48111">
    <property type="entry name" value="REGULATOR OF RPOS"/>
    <property type="match status" value="1"/>
</dbReference>
<evidence type="ECO:0000259" key="9">
    <source>
        <dbReference type="PROSITE" id="PS51755"/>
    </source>
</evidence>
<dbReference type="Gene3D" id="1.10.10.10">
    <property type="entry name" value="Winged helix-like DNA-binding domain superfamily/Winged helix DNA-binding domain"/>
    <property type="match status" value="1"/>
</dbReference>
<dbReference type="InterPro" id="IPR011006">
    <property type="entry name" value="CheY-like_superfamily"/>
</dbReference>
<dbReference type="GO" id="GO:0000156">
    <property type="term" value="F:phosphorelay response regulator activity"/>
    <property type="evidence" value="ECO:0007669"/>
    <property type="project" value="TreeGrafter"/>
</dbReference>
<dbReference type="AlphaFoldDB" id="A0A0R0CUK9"/>
<feature type="modified residue" description="4-aspartylphosphate" evidence="6">
    <location>
        <position position="51"/>
    </location>
</feature>